<keyword evidence="1" id="KW-0175">Coiled coil</keyword>
<proteinExistence type="predicted"/>
<accession>A0AAN9V661</accession>
<evidence type="ECO:0000313" key="3">
    <source>
        <dbReference type="Proteomes" id="UP001378592"/>
    </source>
</evidence>
<keyword evidence="3" id="KW-1185">Reference proteome</keyword>
<name>A0AAN9V661_9ORTH</name>
<evidence type="ECO:0000313" key="2">
    <source>
        <dbReference type="EMBL" id="KAK7792298.1"/>
    </source>
</evidence>
<protein>
    <submittedName>
        <fullName evidence="2">Uncharacterized protein</fullName>
    </submittedName>
</protein>
<organism evidence="2 3">
    <name type="scientific">Gryllus longicercus</name>
    <dbReference type="NCBI Taxonomy" id="2509291"/>
    <lineage>
        <taxon>Eukaryota</taxon>
        <taxon>Metazoa</taxon>
        <taxon>Ecdysozoa</taxon>
        <taxon>Arthropoda</taxon>
        <taxon>Hexapoda</taxon>
        <taxon>Insecta</taxon>
        <taxon>Pterygota</taxon>
        <taxon>Neoptera</taxon>
        <taxon>Polyneoptera</taxon>
        <taxon>Orthoptera</taxon>
        <taxon>Ensifera</taxon>
        <taxon>Gryllidea</taxon>
        <taxon>Grylloidea</taxon>
        <taxon>Gryllidae</taxon>
        <taxon>Gryllinae</taxon>
        <taxon>Gryllus</taxon>
    </lineage>
</organism>
<dbReference type="AlphaFoldDB" id="A0AAN9V661"/>
<reference evidence="2 3" key="1">
    <citation type="submission" date="2024-03" db="EMBL/GenBank/DDBJ databases">
        <title>The genome assembly and annotation of the cricket Gryllus longicercus Weissman &amp; Gray.</title>
        <authorList>
            <person name="Szrajer S."/>
            <person name="Gray D."/>
            <person name="Ylla G."/>
        </authorList>
    </citation>
    <scope>NUCLEOTIDE SEQUENCE [LARGE SCALE GENOMIC DNA]</scope>
    <source>
        <strain evidence="2">DAG 2021-001</strain>
        <tissue evidence="2">Whole body minus gut</tissue>
    </source>
</reference>
<gene>
    <name evidence="2" type="ORF">R5R35_004872</name>
</gene>
<dbReference type="Proteomes" id="UP001378592">
    <property type="component" value="Unassembled WGS sequence"/>
</dbReference>
<comment type="caution">
    <text evidence="2">The sequence shown here is derived from an EMBL/GenBank/DDBJ whole genome shotgun (WGS) entry which is preliminary data.</text>
</comment>
<dbReference type="EMBL" id="JAZDUA010000457">
    <property type="protein sequence ID" value="KAK7792298.1"/>
    <property type="molecule type" value="Genomic_DNA"/>
</dbReference>
<feature type="coiled-coil region" evidence="1">
    <location>
        <begin position="50"/>
        <end position="81"/>
    </location>
</feature>
<sequence length="124" mass="14541">MDEYERVIPRLVAETERADVNEDYMDTALCKACVANQQRYEETQKELNSVKGADSKLTELRREHEEEMAKLTDSLQEAKTQFRNEFGPYNELKVEVATLKKKYDYYKGQIEARLRERTPINPCG</sequence>
<evidence type="ECO:0000256" key="1">
    <source>
        <dbReference type="SAM" id="Coils"/>
    </source>
</evidence>